<dbReference type="SUPFAM" id="SSF48452">
    <property type="entry name" value="TPR-like"/>
    <property type="match status" value="1"/>
</dbReference>
<feature type="transmembrane region" description="Helical" evidence="2">
    <location>
        <begin position="32"/>
        <end position="50"/>
    </location>
</feature>
<dbReference type="AlphaFoldDB" id="F5YQ06"/>
<dbReference type="eggNOG" id="COG1652">
    <property type="taxonomic scope" value="Bacteria"/>
</dbReference>
<dbReference type="InterPro" id="IPR036779">
    <property type="entry name" value="LysM_dom_sf"/>
</dbReference>
<dbReference type="PROSITE" id="PS51782">
    <property type="entry name" value="LYSM"/>
    <property type="match status" value="1"/>
</dbReference>
<evidence type="ECO:0000313" key="4">
    <source>
        <dbReference type="EMBL" id="AEF86478.1"/>
    </source>
</evidence>
<dbReference type="EMBL" id="CP001843">
    <property type="protein sequence ID" value="AEF86478.1"/>
    <property type="molecule type" value="Genomic_DNA"/>
</dbReference>
<organism evidence="4 5">
    <name type="scientific">Treponema primitia (strain ATCC BAA-887 / DSM 12427 / ZAS-2)</name>
    <dbReference type="NCBI Taxonomy" id="545694"/>
    <lineage>
        <taxon>Bacteria</taxon>
        <taxon>Pseudomonadati</taxon>
        <taxon>Spirochaetota</taxon>
        <taxon>Spirochaetia</taxon>
        <taxon>Spirochaetales</taxon>
        <taxon>Treponemataceae</taxon>
        <taxon>Treponema</taxon>
    </lineage>
</organism>
<keyword evidence="2" id="KW-0812">Transmembrane</keyword>
<evidence type="ECO:0000256" key="2">
    <source>
        <dbReference type="SAM" id="Phobius"/>
    </source>
</evidence>
<keyword evidence="1" id="KW-0802">TPR repeat</keyword>
<dbReference type="PANTHER" id="PTHR34700:SF4">
    <property type="entry name" value="PHAGE-LIKE ELEMENT PBSX PROTEIN XKDP"/>
    <property type="match status" value="1"/>
</dbReference>
<dbReference type="InterPro" id="IPR011990">
    <property type="entry name" value="TPR-like_helical_dom_sf"/>
</dbReference>
<dbReference type="InterPro" id="IPR018392">
    <property type="entry name" value="LysM"/>
</dbReference>
<dbReference type="eggNOG" id="COG0457">
    <property type="taxonomic scope" value="Bacteria"/>
</dbReference>
<dbReference type="PANTHER" id="PTHR34700">
    <property type="entry name" value="POTASSIUM BINDING PROTEIN KBP"/>
    <property type="match status" value="1"/>
</dbReference>
<dbReference type="Gene3D" id="3.10.350.10">
    <property type="entry name" value="LysM domain"/>
    <property type="match status" value="1"/>
</dbReference>
<dbReference type="InterPro" id="IPR052196">
    <property type="entry name" value="Bact_Kbp"/>
</dbReference>
<dbReference type="PROSITE" id="PS50005">
    <property type="entry name" value="TPR"/>
    <property type="match status" value="1"/>
</dbReference>
<sequence length="825" mass="92324">MRLATPALVGPTLVGKFPALLATQFPAHKRCRIFPVLIAFLLLSAAAAYGENSIALRLSPGAAIPLGDSVFVPGFGAAGLAEWAFSLKPQSRFFSGLRLGGGFFQIAVETGSPIVFTQGKLGLFFQWRALDRLSLWVEGNGGIFTYNYSWDDTADTRLRLGGSLGADFHLTPAIALYAAADYNWHSITPDSSLTTLGINLGVRLDLLELLRKETRVAGEKKTQESVFPVSYAWYENNPLASVRVTNQEPTAINDVQLSFYLERYMGQPTLFYTIPLLKPGESVEVPVTALFNEAMMDLTENITANASLRIDYRALSQVKQAELPLQMPIYHRNAMSWDDDRRAASFVSSQDPAAKFFARHVQSITDTRLRPFKGSPERIPRNIQYALGLFEALKVYGINYVIDPSSSYIELSENASSLDTLNYPYQTLYYRGGDCDDLSILFCSMLEVLGIDTAFITIPGHIYMAFDSGLTEEEGREQFFLPDDLIYQGGKAWVPLEITQTAAPFYQAWRTGAQEWRDAGSEGSFFPMQESWARYKPVSVSDAADKMPELPDEDSLIDAIEESLNIYAGFLIRPRTRELEGQIAASSSGIAMVRRNDLGGLYGKTGMLLNAETELSRIPSNAPVALNLGNIAFVRGHYDDAESLYRESLEREPENILARLGLARTCYEQGDYAGAEREYRYLQEANPELAEQYPYLGIWRETLGQPLSYSDRLVTTLWMDAQWQLETNRIAAEAAETEWLTEAEQTAVEQEEESPALAAFYRVVYGDSLVRIAQRGYIYGDWKQWRRIYEANKAAFPRRGDPDFILPGMILRIPSINGEKRSGTW</sequence>
<protein>
    <submittedName>
        <fullName evidence="4">Tetratricopeptide repeat domain protein</fullName>
    </submittedName>
</protein>
<dbReference type="InterPro" id="IPR019734">
    <property type="entry name" value="TPR_rpt"/>
</dbReference>
<evidence type="ECO:0000313" key="5">
    <source>
        <dbReference type="Proteomes" id="UP000009223"/>
    </source>
</evidence>
<reference evidence="4 5" key="2">
    <citation type="journal article" date="2011" name="ISME J.">
        <title>RNA-seq reveals cooperative metabolic interactions between two termite-gut spirochete species in co-culture.</title>
        <authorList>
            <person name="Rosenthal A.Z."/>
            <person name="Matson E.G."/>
            <person name="Eldar A."/>
            <person name="Leadbetter J.R."/>
        </authorList>
    </citation>
    <scope>NUCLEOTIDE SEQUENCE [LARGE SCALE GENOMIC DNA]</scope>
    <source>
        <strain evidence="5">ATCC BAA-887 / DSM 12427 / ZAS-2</strain>
    </source>
</reference>
<dbReference type="CDD" id="cd00118">
    <property type="entry name" value="LysM"/>
    <property type="match status" value="1"/>
</dbReference>
<evidence type="ECO:0000256" key="1">
    <source>
        <dbReference type="PROSITE-ProRule" id="PRU00339"/>
    </source>
</evidence>
<proteinExistence type="predicted"/>
<dbReference type="KEGG" id="tpi:TREPR_2780"/>
<dbReference type="Gene3D" id="3.10.620.30">
    <property type="match status" value="1"/>
</dbReference>
<accession>F5YQ06</accession>
<dbReference type="HOGENOM" id="CLU_343189_0_0_12"/>
<gene>
    <name evidence="4" type="ordered locus">TREPR_2780</name>
</gene>
<dbReference type="Proteomes" id="UP000009223">
    <property type="component" value="Chromosome"/>
</dbReference>
<dbReference type="Pfam" id="PF13432">
    <property type="entry name" value="TPR_16"/>
    <property type="match status" value="1"/>
</dbReference>
<keyword evidence="2" id="KW-0472">Membrane</keyword>
<evidence type="ECO:0000259" key="3">
    <source>
        <dbReference type="PROSITE" id="PS51782"/>
    </source>
</evidence>
<feature type="transmembrane region" description="Helical" evidence="2">
    <location>
        <begin position="62"/>
        <end position="85"/>
    </location>
</feature>
<feature type="domain" description="LysM" evidence="3">
    <location>
        <begin position="759"/>
        <end position="813"/>
    </location>
</feature>
<dbReference type="SMART" id="SM00028">
    <property type="entry name" value="TPR"/>
    <property type="match status" value="2"/>
</dbReference>
<feature type="repeat" description="TPR" evidence="1">
    <location>
        <begin position="622"/>
        <end position="655"/>
    </location>
</feature>
<dbReference type="Gene3D" id="1.25.40.10">
    <property type="entry name" value="Tetratricopeptide repeat domain"/>
    <property type="match status" value="1"/>
</dbReference>
<reference evidence="5" key="1">
    <citation type="submission" date="2009-12" db="EMBL/GenBank/DDBJ databases">
        <title>Complete sequence of Treponema primitia strain ZAS-2.</title>
        <authorList>
            <person name="Tetu S.G."/>
            <person name="Matson E."/>
            <person name="Ren Q."/>
            <person name="Seshadri R."/>
            <person name="Elbourne L."/>
            <person name="Hassan K.A."/>
            <person name="Durkin A."/>
            <person name="Radune D."/>
            <person name="Mohamoud Y."/>
            <person name="Shay R."/>
            <person name="Jin S."/>
            <person name="Zhang X."/>
            <person name="Lucey K."/>
            <person name="Ballor N.R."/>
            <person name="Ottesen E."/>
            <person name="Rosenthal R."/>
            <person name="Allen A."/>
            <person name="Leadbetter J.R."/>
            <person name="Paulsen I.T."/>
        </authorList>
    </citation>
    <scope>NUCLEOTIDE SEQUENCE [LARGE SCALE GENOMIC DNA]</scope>
    <source>
        <strain evidence="5">ATCC BAA-887 / DSM 12427 / ZAS-2</strain>
    </source>
</reference>
<keyword evidence="2" id="KW-1133">Transmembrane helix</keyword>
<keyword evidence="5" id="KW-1185">Reference proteome</keyword>
<name>F5YQ06_TREPZ</name>
<dbReference type="STRING" id="545694.TREPR_2780"/>